<feature type="transmembrane region" description="Helical" evidence="1">
    <location>
        <begin position="12"/>
        <end position="33"/>
    </location>
</feature>
<evidence type="ECO:0000313" key="2">
    <source>
        <dbReference type="EMBL" id="MFD1872692.1"/>
    </source>
</evidence>
<keyword evidence="1" id="KW-1133">Transmembrane helix</keyword>
<feature type="transmembrane region" description="Helical" evidence="1">
    <location>
        <begin position="45"/>
        <end position="66"/>
    </location>
</feature>
<sequence length="93" mass="10290">MPAQSDNTVYRFRLNAWGIILIYQCLVMTLPALKLLHVPTVSSWSWLWITLPIWAPSALLALVLGAEQLARLGKAKADGQEHSLAMEPSAATY</sequence>
<name>A0ABW4QTQ0_9BACT</name>
<dbReference type="RefSeq" id="WP_382313142.1">
    <property type="nucleotide sequence ID" value="NZ_JBHUFD010000003.1"/>
</dbReference>
<reference evidence="3" key="1">
    <citation type="journal article" date="2019" name="Int. J. Syst. Evol. Microbiol.">
        <title>The Global Catalogue of Microorganisms (GCM) 10K type strain sequencing project: providing services to taxonomists for standard genome sequencing and annotation.</title>
        <authorList>
            <consortium name="The Broad Institute Genomics Platform"/>
            <consortium name="The Broad Institute Genome Sequencing Center for Infectious Disease"/>
            <person name="Wu L."/>
            <person name="Ma J."/>
        </authorList>
    </citation>
    <scope>NUCLEOTIDE SEQUENCE [LARGE SCALE GENOMIC DNA]</scope>
    <source>
        <strain evidence="3">CGMCC 1.15795</strain>
    </source>
</reference>
<keyword evidence="1" id="KW-0472">Membrane</keyword>
<comment type="caution">
    <text evidence="2">The sequence shown here is derived from an EMBL/GenBank/DDBJ whole genome shotgun (WGS) entry which is preliminary data.</text>
</comment>
<gene>
    <name evidence="2" type="ORF">ACFSDX_09635</name>
</gene>
<evidence type="ECO:0008006" key="4">
    <source>
        <dbReference type="Google" id="ProtNLM"/>
    </source>
</evidence>
<evidence type="ECO:0000256" key="1">
    <source>
        <dbReference type="SAM" id="Phobius"/>
    </source>
</evidence>
<accession>A0ABW4QTQ0</accession>
<proteinExistence type="predicted"/>
<organism evidence="2 3">
    <name type="scientific">Hymenobacter bucti</name>
    <dbReference type="NCBI Taxonomy" id="1844114"/>
    <lineage>
        <taxon>Bacteria</taxon>
        <taxon>Pseudomonadati</taxon>
        <taxon>Bacteroidota</taxon>
        <taxon>Cytophagia</taxon>
        <taxon>Cytophagales</taxon>
        <taxon>Hymenobacteraceae</taxon>
        <taxon>Hymenobacter</taxon>
    </lineage>
</organism>
<protein>
    <recommendedName>
        <fullName evidence="4">Cation-transporting P-type ATPase C-terminal domain-containing protein</fullName>
    </recommendedName>
</protein>
<evidence type="ECO:0000313" key="3">
    <source>
        <dbReference type="Proteomes" id="UP001597197"/>
    </source>
</evidence>
<keyword evidence="1" id="KW-0812">Transmembrane</keyword>
<dbReference type="Proteomes" id="UP001597197">
    <property type="component" value="Unassembled WGS sequence"/>
</dbReference>
<keyword evidence="3" id="KW-1185">Reference proteome</keyword>
<dbReference type="EMBL" id="JBHUFD010000003">
    <property type="protein sequence ID" value="MFD1872692.1"/>
    <property type="molecule type" value="Genomic_DNA"/>
</dbReference>